<feature type="DNA-binding region" description="H-T-H motif" evidence="2">
    <location>
        <begin position="40"/>
        <end position="59"/>
    </location>
</feature>
<dbReference type="PRINTS" id="PR00455">
    <property type="entry name" value="HTHTETR"/>
</dbReference>
<feature type="domain" description="HTH tetR-type" evidence="3">
    <location>
        <begin position="17"/>
        <end position="77"/>
    </location>
</feature>
<dbReference type="PANTHER" id="PTHR30328:SF54">
    <property type="entry name" value="HTH-TYPE TRANSCRIPTIONAL REPRESSOR SCO4008"/>
    <property type="match status" value="1"/>
</dbReference>
<sequence>MSAEPEGAVEKRARDPVGTADSILQAALIEFSQAGFAGARIDRVAERAAVNKRMIYHYFGNKEQLYIAVLEASYGAMRAAEAKLDLARLEPEAAITALIDFTWEYFVKHPDFLNLVNGENLLQGKYLAQSARIRDMHSPLLTSVSDVLARGRAAGVFREGLEAIGVNMTIAALCYHYLNNRYTGAVIYDRDLSSDAALAQRWAFVREAVLRILKP</sequence>
<dbReference type="Pfam" id="PF17938">
    <property type="entry name" value="TetR_C_29"/>
    <property type="match status" value="1"/>
</dbReference>
<dbReference type="InterPro" id="IPR036271">
    <property type="entry name" value="Tet_transcr_reg_TetR-rel_C_sf"/>
</dbReference>
<accession>A0ABU0VV40</accession>
<dbReference type="InterPro" id="IPR009057">
    <property type="entry name" value="Homeodomain-like_sf"/>
</dbReference>
<dbReference type="Gene3D" id="1.10.357.10">
    <property type="entry name" value="Tetracycline Repressor, domain 2"/>
    <property type="match status" value="1"/>
</dbReference>
<evidence type="ECO:0000256" key="2">
    <source>
        <dbReference type="PROSITE-ProRule" id="PRU00335"/>
    </source>
</evidence>
<dbReference type="InterPro" id="IPR050109">
    <property type="entry name" value="HTH-type_TetR-like_transc_reg"/>
</dbReference>
<dbReference type="SUPFAM" id="SSF46689">
    <property type="entry name" value="Homeodomain-like"/>
    <property type="match status" value="1"/>
</dbReference>
<reference evidence="4 5" key="1">
    <citation type="submission" date="2023-08" db="EMBL/GenBank/DDBJ databases">
        <title>Characterization of two Paracoccaceae strains isolated from Phycosphere and proposal of Xinfangfangia lacusdiani sp. nov.</title>
        <authorList>
            <person name="Deng Y."/>
            <person name="Zhang Y.Q."/>
        </authorList>
    </citation>
    <scope>NUCLEOTIDE SEQUENCE [LARGE SCALE GENOMIC DNA]</scope>
    <source>
        <strain evidence="4 5">CPCC 101601</strain>
    </source>
</reference>
<name>A0ABU0VV40_9RHOB</name>
<evidence type="ECO:0000313" key="4">
    <source>
        <dbReference type="EMBL" id="MDQ2064845.1"/>
    </source>
</evidence>
<organism evidence="4 5">
    <name type="scientific">Pseudogemmobacter lacusdianii</name>
    <dbReference type="NCBI Taxonomy" id="3069608"/>
    <lineage>
        <taxon>Bacteria</taxon>
        <taxon>Pseudomonadati</taxon>
        <taxon>Pseudomonadota</taxon>
        <taxon>Alphaproteobacteria</taxon>
        <taxon>Rhodobacterales</taxon>
        <taxon>Paracoccaceae</taxon>
        <taxon>Pseudogemmobacter</taxon>
    </lineage>
</organism>
<dbReference type="EMBL" id="JAVDBT010000001">
    <property type="protein sequence ID" value="MDQ2064845.1"/>
    <property type="molecule type" value="Genomic_DNA"/>
</dbReference>
<dbReference type="Pfam" id="PF00440">
    <property type="entry name" value="TetR_N"/>
    <property type="match status" value="1"/>
</dbReference>
<dbReference type="InterPro" id="IPR041474">
    <property type="entry name" value="NicS_C"/>
</dbReference>
<proteinExistence type="predicted"/>
<dbReference type="RefSeq" id="WP_306678342.1">
    <property type="nucleotide sequence ID" value="NZ_JAVDBT010000001.1"/>
</dbReference>
<keyword evidence="1 2" id="KW-0238">DNA-binding</keyword>
<evidence type="ECO:0000259" key="3">
    <source>
        <dbReference type="PROSITE" id="PS50977"/>
    </source>
</evidence>
<dbReference type="Proteomes" id="UP001239680">
    <property type="component" value="Unassembled WGS sequence"/>
</dbReference>
<evidence type="ECO:0000313" key="5">
    <source>
        <dbReference type="Proteomes" id="UP001239680"/>
    </source>
</evidence>
<keyword evidence="5" id="KW-1185">Reference proteome</keyword>
<evidence type="ECO:0000256" key="1">
    <source>
        <dbReference type="ARBA" id="ARBA00023125"/>
    </source>
</evidence>
<gene>
    <name evidence="4" type="ORF">Q9295_00530</name>
</gene>
<protein>
    <submittedName>
        <fullName evidence="4">TetR/AcrR family transcriptional regulator</fullName>
    </submittedName>
</protein>
<dbReference type="InterPro" id="IPR001647">
    <property type="entry name" value="HTH_TetR"/>
</dbReference>
<dbReference type="SUPFAM" id="SSF48498">
    <property type="entry name" value="Tetracyclin repressor-like, C-terminal domain"/>
    <property type="match status" value="1"/>
</dbReference>
<dbReference type="PROSITE" id="PS50977">
    <property type="entry name" value="HTH_TETR_2"/>
    <property type="match status" value="1"/>
</dbReference>
<dbReference type="PANTHER" id="PTHR30328">
    <property type="entry name" value="TRANSCRIPTIONAL REPRESSOR"/>
    <property type="match status" value="1"/>
</dbReference>
<comment type="caution">
    <text evidence="4">The sequence shown here is derived from an EMBL/GenBank/DDBJ whole genome shotgun (WGS) entry which is preliminary data.</text>
</comment>